<comment type="caution">
    <text evidence="1">The sequence shown here is derived from an EMBL/GenBank/DDBJ whole genome shotgun (WGS) entry which is preliminary data.</text>
</comment>
<evidence type="ECO:0000313" key="1">
    <source>
        <dbReference type="EMBL" id="RAJ06518.1"/>
    </source>
</evidence>
<gene>
    <name evidence="1" type="ORF">LX64_01645</name>
</gene>
<reference evidence="1 2" key="1">
    <citation type="submission" date="2018-06" db="EMBL/GenBank/DDBJ databases">
        <title>Genomic Encyclopedia of Archaeal and Bacterial Type Strains, Phase II (KMG-II): from individual species to whole genera.</title>
        <authorList>
            <person name="Goeker M."/>
        </authorList>
    </citation>
    <scope>NUCLEOTIDE SEQUENCE [LARGE SCALE GENOMIC DNA]</scope>
    <source>
        <strain evidence="1 2">DSM 23857</strain>
    </source>
</reference>
<dbReference type="EMBL" id="QLLL01000003">
    <property type="protein sequence ID" value="RAJ06518.1"/>
    <property type="molecule type" value="Genomic_DNA"/>
</dbReference>
<evidence type="ECO:0000313" key="2">
    <source>
        <dbReference type="Proteomes" id="UP000249547"/>
    </source>
</evidence>
<proteinExistence type="predicted"/>
<sequence length="1071" mass="120617">MIINTPTPYPSFVKGQQLKSDHLNGIVTFAKNESRDTRTYLLGSGIFYGLEVSWDEAEQALVLSPGAGVTSDGYLFSIEEKKYYYSVKTSVGNNYHTISVNNRKVRGRILEEIKDANNADASQQALKRYIKGVDDTGATDTGKYFILLLITESESTKDSCMYGNDRRESIKTNEVELVLVKEKEDDPANDYKDAITEAELAQLMETSKPVNIQDLPMVGRFGLTKEETGEDGFAFWEFTQGSNIINNFVTIFNNAIPLIENAYITAYNALAPILGKPQNNPFTGMGNKLKATYAAFDGKPQSIVLYPYFYDYLRDLVSAFEELNNHSVVDIFSLMPNKNRFPGYLLLGSIRTTANNSSINYRMKLYRPPLADLTGNSAEQMSFLLDKMAYIANVDHVVFNAESIIGENLHMTPDAGINEELSERSIPFYYKNIDEVREQWNFTRTKTNRSATIPGVKNEDDQKFLVANINKYDFFRVKGHIGKPLDEVVMDLDKYRKRFHLPFDIKTVYVGDEHLINELVYQMGASFSDLAMHLDNVAEDMRCNGVCGGMLEERIFGQYDHQQHPAMFENLLYFFGSTEIDDINSWAEERCSEQDTCDEESRQCCVGIICTLYPIAKEYQERKQKLVERIFFHKFAETHPGFEHQGGVERGGTLVLVGMQSNVQDLSKERLEGIVNKMGASESGKAGTYSIKELLGYDVIADFCLPYQCCDELPPIKIEVTPLPPVAQYEFAGYEHGQEVYKVALNNNSLRADSFYWEIFDTYGQSVATLTTTDVNEQAVFELQYYMGAWFECELKASRDGIVSVYKDHFVLCPGSEVLLHGEADEKELTGQPLEEIHFTLEALPFGGEFILSSVDDKKVIEPNSGMYDISWTTDRSLAVLRMYTPAVGEYKLTYSFAHLNKCEKREDSVAIYIGKGRVVKDDSVKEEVNIQAHDFYKPAMALVQAANAPVLKEKQADLDIFFKTASGTKELPSSFEGFMDTLEPLIAESKTAQKSNLLQLLAVGTAHFIEGMVIASPEKATVAGQNRVTRADSIFKAHKASTTWKKIWTTEITDPMVSLGAFETYNSLIG</sequence>
<name>A0A327QR56_9BACT</name>
<dbReference type="RefSeq" id="WP_148707242.1">
    <property type="nucleotide sequence ID" value="NZ_QLLL01000003.1"/>
</dbReference>
<dbReference type="OrthoDB" id="596204at2"/>
<dbReference type="Proteomes" id="UP000249547">
    <property type="component" value="Unassembled WGS sequence"/>
</dbReference>
<protein>
    <submittedName>
        <fullName evidence="1">Uncharacterized protein</fullName>
    </submittedName>
</protein>
<keyword evidence="2" id="KW-1185">Reference proteome</keyword>
<dbReference type="AlphaFoldDB" id="A0A327QR56"/>
<organism evidence="1 2">
    <name type="scientific">Chitinophaga skermanii</name>
    <dbReference type="NCBI Taxonomy" id="331697"/>
    <lineage>
        <taxon>Bacteria</taxon>
        <taxon>Pseudomonadati</taxon>
        <taxon>Bacteroidota</taxon>
        <taxon>Chitinophagia</taxon>
        <taxon>Chitinophagales</taxon>
        <taxon>Chitinophagaceae</taxon>
        <taxon>Chitinophaga</taxon>
    </lineage>
</organism>
<accession>A0A327QR56</accession>